<dbReference type="Pfam" id="PF13454">
    <property type="entry name" value="NAD_binding_9"/>
    <property type="match status" value="1"/>
</dbReference>
<gene>
    <name evidence="2" type="ORF">JL107_09660</name>
</gene>
<dbReference type="RefSeq" id="WP_205256818.1">
    <property type="nucleotide sequence ID" value="NZ_BAAAPV010000004.1"/>
</dbReference>
<name>A0A938YK90_9ACTN</name>
<feature type="domain" description="FAD-dependent urate hydroxylase HpyO/Asp monooxygenase CreE-like FAD/NAD(P)-binding" evidence="1">
    <location>
        <begin position="10"/>
        <end position="186"/>
    </location>
</feature>
<organism evidence="2 3">
    <name type="scientific">Nakamurella flavida</name>
    <dbReference type="NCBI Taxonomy" id="363630"/>
    <lineage>
        <taxon>Bacteria</taxon>
        <taxon>Bacillati</taxon>
        <taxon>Actinomycetota</taxon>
        <taxon>Actinomycetes</taxon>
        <taxon>Nakamurellales</taxon>
        <taxon>Nakamurellaceae</taxon>
        <taxon>Nakamurella</taxon>
    </lineage>
</organism>
<dbReference type="Proteomes" id="UP000663801">
    <property type="component" value="Unassembled WGS sequence"/>
</dbReference>
<sequence>MTATDSPTVVFVGGGPRTVSLLDRLGANAPELLGDRPVDVHVVDPYPVGGGRIWRADQSPLLWMNSRTRDVTMFTDDSVRCRGPITPGPSLDGWLRGPGRAVLAAAGLPDAADSYGPDDFAPRKVQAQYLAWVWERAVAALPAGVRLTTHAARAVSLVDLPDGRQRLHLSDGDVLDADVVVLAQGYLDRTLTADERSLADAAVEHGLTYVPPGYTADLDLSGLRAGQDVIVRGFGLAFIDLMVLTMEQRGGRFVERDGVLSYRPSGAEPVLHVGSRRGVPYHAKLGYAVNTGGPVAPRYFTPGALADLAGPAGTLDFREQVWPLIVRELTDAHYRRLFAAHPERTRGSFADLEPIIATMGPDAAELAAVVETAVPDPVDRFVVPALDRPLAGHSFTGPDTLTDALVGHITEDLRRSADPAHSADGAVFDALLTVYGVLLGAVAAGRISPVDRVRYTEGQFHGFFSFVASGPPPRRLAELLAVHRAGLVRFLGPDLQVSVDAAGDRDDPAFVATSPAVPGLRLRAAAMIDARLPRPDVREATDPLIRGLLADGELAAEDLRDADGRSLGGGQLRADVRARAVRADRTLHERRFLLGPSVSGSAGAAGFARPNFNAPGFRQNDQVARDILGLLTATGIDRSAPSLAASAAHA</sequence>
<proteinExistence type="predicted"/>
<dbReference type="AlphaFoldDB" id="A0A938YK90"/>
<dbReference type="PANTHER" id="PTHR40254:SF1">
    <property type="entry name" value="BLR0577 PROTEIN"/>
    <property type="match status" value="1"/>
</dbReference>
<dbReference type="EMBL" id="JAERWL010000008">
    <property type="protein sequence ID" value="MBM9476709.1"/>
    <property type="molecule type" value="Genomic_DNA"/>
</dbReference>
<evidence type="ECO:0000313" key="3">
    <source>
        <dbReference type="Proteomes" id="UP000663801"/>
    </source>
</evidence>
<dbReference type="InterPro" id="IPR052189">
    <property type="entry name" value="L-asp_N-monooxygenase_NS-form"/>
</dbReference>
<reference evidence="2" key="1">
    <citation type="submission" date="2021-01" db="EMBL/GenBank/DDBJ databases">
        <title>KCTC 19127 draft genome.</title>
        <authorList>
            <person name="An D."/>
        </authorList>
    </citation>
    <scope>NUCLEOTIDE SEQUENCE</scope>
    <source>
        <strain evidence="2">KCTC 19127</strain>
    </source>
</reference>
<dbReference type="InterPro" id="IPR036188">
    <property type="entry name" value="FAD/NAD-bd_sf"/>
</dbReference>
<keyword evidence="3" id="KW-1185">Reference proteome</keyword>
<evidence type="ECO:0000313" key="2">
    <source>
        <dbReference type="EMBL" id="MBM9476709.1"/>
    </source>
</evidence>
<dbReference type="SUPFAM" id="SSF51905">
    <property type="entry name" value="FAD/NAD(P)-binding domain"/>
    <property type="match status" value="1"/>
</dbReference>
<accession>A0A938YK90</accession>
<dbReference type="PANTHER" id="PTHR40254">
    <property type="entry name" value="BLR0577 PROTEIN"/>
    <property type="match status" value="1"/>
</dbReference>
<protein>
    <submittedName>
        <fullName evidence="2">FAD/NAD(P)-binding protein</fullName>
    </submittedName>
</protein>
<evidence type="ECO:0000259" key="1">
    <source>
        <dbReference type="Pfam" id="PF13454"/>
    </source>
</evidence>
<dbReference type="InterPro" id="IPR038732">
    <property type="entry name" value="HpyO/CreE_NAD-binding"/>
</dbReference>
<comment type="caution">
    <text evidence="2">The sequence shown here is derived from an EMBL/GenBank/DDBJ whole genome shotgun (WGS) entry which is preliminary data.</text>
</comment>